<comment type="caution">
    <text evidence="2">The sequence shown here is derived from an EMBL/GenBank/DDBJ whole genome shotgun (WGS) entry which is preliminary data.</text>
</comment>
<dbReference type="PANTHER" id="PTHR47036:SF1">
    <property type="entry name" value="COBALT-FACTOR III C(17)-METHYLTRANSFERASE-RELATED"/>
    <property type="match status" value="1"/>
</dbReference>
<gene>
    <name evidence="2" type="ORF">FHS42_000693</name>
</gene>
<accession>A0A7W9UWA1</accession>
<dbReference type="EMBL" id="JACHJL010000001">
    <property type="protein sequence ID" value="MBB5933675.1"/>
    <property type="molecule type" value="Genomic_DNA"/>
</dbReference>
<organism evidence="2 3">
    <name type="scientific">Streptomyces zagrosensis</name>
    <dbReference type="NCBI Taxonomy" id="1042984"/>
    <lineage>
        <taxon>Bacteria</taxon>
        <taxon>Bacillati</taxon>
        <taxon>Actinomycetota</taxon>
        <taxon>Actinomycetes</taxon>
        <taxon>Kitasatosporales</taxon>
        <taxon>Streptomycetaceae</taxon>
        <taxon>Streptomyces</taxon>
    </lineage>
</organism>
<dbReference type="InterPro" id="IPR036518">
    <property type="entry name" value="CobE/GbiG_C_sf"/>
</dbReference>
<dbReference type="Proteomes" id="UP000588098">
    <property type="component" value="Unassembled WGS sequence"/>
</dbReference>
<dbReference type="Gene3D" id="3.30.420.180">
    <property type="entry name" value="CobE/GbiG C-terminal domain"/>
    <property type="match status" value="1"/>
</dbReference>
<proteinExistence type="predicted"/>
<dbReference type="InterPro" id="IPR051810">
    <property type="entry name" value="Precorrin_MeTrfase"/>
</dbReference>
<evidence type="ECO:0000313" key="2">
    <source>
        <dbReference type="EMBL" id="MBB5933675.1"/>
    </source>
</evidence>
<feature type="domain" description="CobE/GbiG C-terminal" evidence="1">
    <location>
        <begin position="16"/>
        <end position="139"/>
    </location>
</feature>
<evidence type="ECO:0000313" key="3">
    <source>
        <dbReference type="Proteomes" id="UP000588098"/>
    </source>
</evidence>
<dbReference type="Pfam" id="PF01890">
    <property type="entry name" value="CbiG_C"/>
    <property type="match status" value="1"/>
</dbReference>
<evidence type="ECO:0000259" key="1">
    <source>
        <dbReference type="Pfam" id="PF01890"/>
    </source>
</evidence>
<dbReference type="PANTHER" id="PTHR47036">
    <property type="entry name" value="COBALT-FACTOR III C(17)-METHYLTRANSFERASE-RELATED"/>
    <property type="match status" value="1"/>
</dbReference>
<name>A0A7W9UWA1_9ACTN</name>
<sequence>MTSERPTAENLPAPVFVGVGASRDAPVNEVLGLIAACLAEANLAPANVASLATVDVKADEPALRKAAEQFEVPLRVYPAAALAAVAVPNPTRAALAAVGTPSVAEAAALLAAGPGAWLVVEKRKSAPACGPPAATCALALPGPGSGPLSDSLPDGPQ</sequence>
<reference evidence="2 3" key="1">
    <citation type="submission" date="2020-08" db="EMBL/GenBank/DDBJ databases">
        <title>Genomic Encyclopedia of Type Strains, Phase III (KMG-III): the genomes of soil and plant-associated and newly described type strains.</title>
        <authorList>
            <person name="Whitman W."/>
        </authorList>
    </citation>
    <scope>NUCLEOTIDE SEQUENCE [LARGE SCALE GENOMIC DNA]</scope>
    <source>
        <strain evidence="2 3">CECT 8305</strain>
    </source>
</reference>
<dbReference type="InterPro" id="IPR002750">
    <property type="entry name" value="CobE/GbiG_C"/>
</dbReference>
<keyword evidence="3" id="KW-1185">Reference proteome</keyword>
<dbReference type="AlphaFoldDB" id="A0A7W9UWA1"/>
<dbReference type="GO" id="GO:0009236">
    <property type="term" value="P:cobalamin biosynthetic process"/>
    <property type="evidence" value="ECO:0007669"/>
    <property type="project" value="InterPro"/>
</dbReference>
<protein>
    <submittedName>
        <fullName evidence="2">Cobalamin biosynthesis protein CbiG</fullName>
    </submittedName>
</protein>
<dbReference type="SUPFAM" id="SSF159664">
    <property type="entry name" value="CobE/GbiG C-terminal domain-like"/>
    <property type="match status" value="1"/>
</dbReference>
<dbReference type="RefSeq" id="WP_184568932.1">
    <property type="nucleotide sequence ID" value="NZ_JACHJL010000001.1"/>
</dbReference>